<dbReference type="EMBL" id="BMRB01000002">
    <property type="protein sequence ID" value="GGS34082.1"/>
    <property type="molecule type" value="Genomic_DNA"/>
</dbReference>
<accession>A0A918GGY6</accession>
<proteinExistence type="predicted"/>
<protein>
    <submittedName>
        <fullName evidence="2">Uncharacterized protein</fullName>
    </submittedName>
</protein>
<name>A0A918GGY6_9PSEU</name>
<reference evidence="2" key="2">
    <citation type="submission" date="2020-09" db="EMBL/GenBank/DDBJ databases">
        <authorList>
            <person name="Sun Q."/>
            <person name="Ohkuma M."/>
        </authorList>
    </citation>
    <scope>NUCLEOTIDE SEQUENCE</scope>
    <source>
        <strain evidence="2">JCM 3276</strain>
    </source>
</reference>
<dbReference type="AlphaFoldDB" id="A0A918GGY6"/>
<evidence type="ECO:0000313" key="3">
    <source>
        <dbReference type="Proteomes" id="UP000660680"/>
    </source>
</evidence>
<evidence type="ECO:0000313" key="2">
    <source>
        <dbReference type="EMBL" id="GGS34082.1"/>
    </source>
</evidence>
<organism evidence="2 3">
    <name type="scientific">Actinokineospora fastidiosa</name>
    <dbReference type="NCBI Taxonomy" id="1816"/>
    <lineage>
        <taxon>Bacteria</taxon>
        <taxon>Bacillati</taxon>
        <taxon>Actinomycetota</taxon>
        <taxon>Actinomycetes</taxon>
        <taxon>Pseudonocardiales</taxon>
        <taxon>Pseudonocardiaceae</taxon>
        <taxon>Actinokineospora</taxon>
    </lineage>
</organism>
<evidence type="ECO:0000256" key="1">
    <source>
        <dbReference type="SAM" id="MobiDB-lite"/>
    </source>
</evidence>
<keyword evidence="3" id="KW-1185">Reference proteome</keyword>
<comment type="caution">
    <text evidence="2">The sequence shown here is derived from an EMBL/GenBank/DDBJ whole genome shotgun (WGS) entry which is preliminary data.</text>
</comment>
<dbReference type="Proteomes" id="UP000660680">
    <property type="component" value="Unassembled WGS sequence"/>
</dbReference>
<gene>
    <name evidence="2" type="ORF">GCM10010171_30550</name>
</gene>
<feature type="region of interest" description="Disordered" evidence="1">
    <location>
        <begin position="11"/>
        <end position="38"/>
    </location>
</feature>
<sequence>MIDPASAITVQDMRPPAPTYGDERAREPGMWRAPPSGRMCSTGVTVEEWDADAALLPRHRRVWVRRRVVLVGMA</sequence>
<reference evidence="2" key="1">
    <citation type="journal article" date="2014" name="Int. J. Syst. Evol. Microbiol.">
        <title>Complete genome sequence of Corynebacterium casei LMG S-19264T (=DSM 44701T), isolated from a smear-ripened cheese.</title>
        <authorList>
            <consortium name="US DOE Joint Genome Institute (JGI-PGF)"/>
            <person name="Walter F."/>
            <person name="Albersmeier A."/>
            <person name="Kalinowski J."/>
            <person name="Ruckert C."/>
        </authorList>
    </citation>
    <scope>NUCLEOTIDE SEQUENCE</scope>
    <source>
        <strain evidence="2">JCM 3276</strain>
    </source>
</reference>